<keyword evidence="2" id="KW-1185">Reference proteome</keyword>
<accession>A0AAU9P6F6</accession>
<organism evidence="1 2">
    <name type="scientific">Lactuca virosa</name>
    <dbReference type="NCBI Taxonomy" id="75947"/>
    <lineage>
        <taxon>Eukaryota</taxon>
        <taxon>Viridiplantae</taxon>
        <taxon>Streptophyta</taxon>
        <taxon>Embryophyta</taxon>
        <taxon>Tracheophyta</taxon>
        <taxon>Spermatophyta</taxon>
        <taxon>Magnoliopsida</taxon>
        <taxon>eudicotyledons</taxon>
        <taxon>Gunneridae</taxon>
        <taxon>Pentapetalae</taxon>
        <taxon>asterids</taxon>
        <taxon>campanulids</taxon>
        <taxon>Asterales</taxon>
        <taxon>Asteraceae</taxon>
        <taxon>Cichorioideae</taxon>
        <taxon>Cichorieae</taxon>
        <taxon>Lactucinae</taxon>
        <taxon>Lactuca</taxon>
    </lineage>
</organism>
<evidence type="ECO:0000313" key="1">
    <source>
        <dbReference type="EMBL" id="CAH1445871.1"/>
    </source>
</evidence>
<comment type="caution">
    <text evidence="1">The sequence shown here is derived from an EMBL/GenBank/DDBJ whole genome shotgun (WGS) entry which is preliminary data.</text>
</comment>
<evidence type="ECO:0000313" key="2">
    <source>
        <dbReference type="Proteomes" id="UP001157418"/>
    </source>
</evidence>
<proteinExistence type="predicted"/>
<gene>
    <name evidence="1" type="ORF">LVIROSA_LOCUS31607</name>
</gene>
<dbReference type="EMBL" id="CAKMRJ010005523">
    <property type="protein sequence ID" value="CAH1445871.1"/>
    <property type="molecule type" value="Genomic_DNA"/>
</dbReference>
<dbReference type="AlphaFoldDB" id="A0AAU9P6F6"/>
<sequence>MDLSFANEFDDIIEINEEDEINDVQSALVDDDFLSGDDVFCSTDHDNPSFGKVDIMDDHNIQVPDVTDIELCKERKDDCLDQHLVIRGKSYWISSIPDDIKPIIKHKYPSDDAIEDMYRRYACATGKVSQIHLLLILWTQK</sequence>
<protein>
    <submittedName>
        <fullName evidence="1">Uncharacterized protein</fullName>
    </submittedName>
</protein>
<name>A0AAU9P6F6_9ASTR</name>
<dbReference type="Proteomes" id="UP001157418">
    <property type="component" value="Unassembled WGS sequence"/>
</dbReference>
<reference evidence="1 2" key="1">
    <citation type="submission" date="2022-01" db="EMBL/GenBank/DDBJ databases">
        <authorList>
            <person name="Xiong W."/>
            <person name="Schranz E."/>
        </authorList>
    </citation>
    <scope>NUCLEOTIDE SEQUENCE [LARGE SCALE GENOMIC DNA]</scope>
</reference>